<dbReference type="AlphaFoldDB" id="A0A5D2XCN9"/>
<gene>
    <name evidence="1" type="ORF">E1A91_A11G219800v1</name>
</gene>
<name>A0A5D2XCN9_GOSMU</name>
<sequence length="74" mass="8325">MAEALGVCGSRVLGVPQGHRFELRGRRNFLAAYVDAWVFATYVEKELESDTNSPGSMLKRRKGWIRMLLIGGRV</sequence>
<organism evidence="1 2">
    <name type="scientific">Gossypium mustelinum</name>
    <name type="common">Cotton</name>
    <name type="synonym">Gossypium caicoense</name>
    <dbReference type="NCBI Taxonomy" id="34275"/>
    <lineage>
        <taxon>Eukaryota</taxon>
        <taxon>Viridiplantae</taxon>
        <taxon>Streptophyta</taxon>
        <taxon>Embryophyta</taxon>
        <taxon>Tracheophyta</taxon>
        <taxon>Spermatophyta</taxon>
        <taxon>Magnoliopsida</taxon>
        <taxon>eudicotyledons</taxon>
        <taxon>Gunneridae</taxon>
        <taxon>Pentapetalae</taxon>
        <taxon>rosids</taxon>
        <taxon>malvids</taxon>
        <taxon>Malvales</taxon>
        <taxon>Malvaceae</taxon>
        <taxon>Malvoideae</taxon>
        <taxon>Gossypium</taxon>
    </lineage>
</organism>
<dbReference type="EMBL" id="CM017646">
    <property type="protein sequence ID" value="TYJ10621.1"/>
    <property type="molecule type" value="Genomic_DNA"/>
</dbReference>
<evidence type="ECO:0000313" key="2">
    <source>
        <dbReference type="Proteomes" id="UP000323597"/>
    </source>
</evidence>
<accession>A0A5D2XCN9</accession>
<proteinExistence type="predicted"/>
<keyword evidence="2" id="KW-1185">Reference proteome</keyword>
<protein>
    <submittedName>
        <fullName evidence="1">Uncharacterized protein</fullName>
    </submittedName>
</protein>
<reference evidence="1 2" key="1">
    <citation type="submission" date="2019-07" db="EMBL/GenBank/DDBJ databases">
        <title>WGS assembly of Gossypium mustelinum.</title>
        <authorList>
            <person name="Chen Z.J."/>
            <person name="Sreedasyam A."/>
            <person name="Ando A."/>
            <person name="Song Q."/>
            <person name="De L."/>
            <person name="Hulse-Kemp A."/>
            <person name="Ding M."/>
            <person name="Ye W."/>
            <person name="Kirkbride R."/>
            <person name="Jenkins J."/>
            <person name="Plott C."/>
            <person name="Lovell J."/>
            <person name="Lin Y.-M."/>
            <person name="Vaughn R."/>
            <person name="Liu B."/>
            <person name="Li W."/>
            <person name="Simpson S."/>
            <person name="Scheffler B."/>
            <person name="Saski C."/>
            <person name="Grover C."/>
            <person name="Hu G."/>
            <person name="Conover J."/>
            <person name="Carlson J."/>
            <person name="Shu S."/>
            <person name="Boston L."/>
            <person name="Williams M."/>
            <person name="Peterson D."/>
            <person name="Mcgee K."/>
            <person name="Jones D."/>
            <person name="Wendel J."/>
            <person name="Stelly D."/>
            <person name="Grimwood J."/>
            <person name="Schmutz J."/>
        </authorList>
    </citation>
    <scope>NUCLEOTIDE SEQUENCE [LARGE SCALE GENOMIC DNA]</scope>
    <source>
        <strain evidence="1">1408120.09</strain>
    </source>
</reference>
<evidence type="ECO:0000313" key="1">
    <source>
        <dbReference type="EMBL" id="TYJ10621.1"/>
    </source>
</evidence>
<dbReference type="Proteomes" id="UP000323597">
    <property type="component" value="Chromosome A11"/>
</dbReference>